<dbReference type="AlphaFoldDB" id="A0A0A9BXF9"/>
<protein>
    <submittedName>
        <fullName evidence="1">Uncharacterized protein</fullName>
    </submittedName>
</protein>
<organism evidence="1">
    <name type="scientific">Arundo donax</name>
    <name type="common">Giant reed</name>
    <name type="synonym">Donax arundinaceus</name>
    <dbReference type="NCBI Taxonomy" id="35708"/>
    <lineage>
        <taxon>Eukaryota</taxon>
        <taxon>Viridiplantae</taxon>
        <taxon>Streptophyta</taxon>
        <taxon>Embryophyta</taxon>
        <taxon>Tracheophyta</taxon>
        <taxon>Spermatophyta</taxon>
        <taxon>Magnoliopsida</taxon>
        <taxon>Liliopsida</taxon>
        <taxon>Poales</taxon>
        <taxon>Poaceae</taxon>
        <taxon>PACMAD clade</taxon>
        <taxon>Arundinoideae</taxon>
        <taxon>Arundineae</taxon>
        <taxon>Arundo</taxon>
    </lineage>
</organism>
<evidence type="ECO:0000313" key="1">
    <source>
        <dbReference type="EMBL" id="JAD65855.1"/>
    </source>
</evidence>
<name>A0A0A9BXF9_ARUDO</name>
<reference evidence="1" key="1">
    <citation type="submission" date="2014-09" db="EMBL/GenBank/DDBJ databases">
        <authorList>
            <person name="Magalhaes I.L.F."/>
            <person name="Oliveira U."/>
            <person name="Santos F.R."/>
            <person name="Vidigal T.H.D.A."/>
            <person name="Brescovit A.D."/>
            <person name="Santos A.J."/>
        </authorList>
    </citation>
    <scope>NUCLEOTIDE SEQUENCE</scope>
    <source>
        <tissue evidence="1">Shoot tissue taken approximately 20 cm above the soil surface</tissue>
    </source>
</reference>
<accession>A0A0A9BXF9</accession>
<dbReference type="EMBL" id="GBRH01232040">
    <property type="protein sequence ID" value="JAD65855.1"/>
    <property type="molecule type" value="Transcribed_RNA"/>
</dbReference>
<sequence length="29" mass="3436">MHEQRMLEWVLGLAAVVTARISNQLWNLR</sequence>
<reference evidence="1" key="2">
    <citation type="journal article" date="2015" name="Data Brief">
        <title>Shoot transcriptome of the giant reed, Arundo donax.</title>
        <authorList>
            <person name="Barrero R.A."/>
            <person name="Guerrero F.D."/>
            <person name="Moolhuijzen P."/>
            <person name="Goolsby J.A."/>
            <person name="Tidwell J."/>
            <person name="Bellgard S.E."/>
            <person name="Bellgard M.I."/>
        </authorList>
    </citation>
    <scope>NUCLEOTIDE SEQUENCE</scope>
    <source>
        <tissue evidence="1">Shoot tissue taken approximately 20 cm above the soil surface</tissue>
    </source>
</reference>
<proteinExistence type="predicted"/>